<dbReference type="STRING" id="652787.SAMN05216490_0894"/>
<dbReference type="Pfam" id="PF11013">
    <property type="entry name" value="DUF2851"/>
    <property type="match status" value="1"/>
</dbReference>
<dbReference type="RefSeq" id="WP_091369729.1">
    <property type="nucleotide sequence ID" value="NZ_LT629740.1"/>
</dbReference>
<dbReference type="EMBL" id="LT629740">
    <property type="protein sequence ID" value="SDS29423.1"/>
    <property type="molecule type" value="Genomic_DNA"/>
</dbReference>
<dbReference type="OrthoDB" id="1005072at2"/>
<dbReference type="Proteomes" id="UP000199679">
    <property type="component" value="Chromosome I"/>
</dbReference>
<evidence type="ECO:0000313" key="2">
    <source>
        <dbReference type="Proteomes" id="UP000199679"/>
    </source>
</evidence>
<organism evidence="1 2">
    <name type="scientific">Mucilaginibacter mallensis</name>
    <dbReference type="NCBI Taxonomy" id="652787"/>
    <lineage>
        <taxon>Bacteria</taxon>
        <taxon>Pseudomonadati</taxon>
        <taxon>Bacteroidota</taxon>
        <taxon>Sphingobacteriia</taxon>
        <taxon>Sphingobacteriales</taxon>
        <taxon>Sphingobacteriaceae</taxon>
        <taxon>Mucilaginibacter</taxon>
    </lineage>
</organism>
<proteinExistence type="predicted"/>
<accession>A0A1H1R145</accession>
<name>A0A1H1R145_MUCMA</name>
<evidence type="ECO:0008006" key="3">
    <source>
        <dbReference type="Google" id="ProtNLM"/>
    </source>
</evidence>
<reference evidence="1 2" key="1">
    <citation type="submission" date="2016-10" db="EMBL/GenBank/DDBJ databases">
        <authorList>
            <person name="de Groot N.N."/>
        </authorList>
    </citation>
    <scope>NUCLEOTIDE SEQUENCE [LARGE SCALE GENOMIC DNA]</scope>
    <source>
        <strain evidence="1 2">MP1X4</strain>
    </source>
</reference>
<dbReference type="AlphaFoldDB" id="A0A1H1R145"/>
<gene>
    <name evidence="1" type="ORF">SAMN05216490_0894</name>
</gene>
<keyword evidence="2" id="KW-1185">Reference proteome</keyword>
<sequence length="432" mass="50277">MLFTEDFLHYVWKFRLFDKTNLKTVEGETIEIYSAGMQNTDAGPDFHNARIKIGDTMWAGNVEVHVPSSDWYKHNHTNDGSYNNVILHVVYRDDEPVILPNGRRLPTLELQNRISPDLYNRFHSLVYSNQTFIPCEASIGTVDEFTMRSWFTRILIERLEKRSTAVITALNLNRGDWEETFYQFLAANFGFKTNALPFELLAKSLPQNVLAKHKNNPMQIEALLFGQAGFLEGELTDEYPLTLQKEYNFLRKKYNLNPVENHLWKFLRMRPQNFPTIRLAQFAALVVKSNHLFSKILDIKDVKALRELFIDIPVNPYWEDHYRFDAPSKPMAKNIGQSSVDVLLLNTLVLFLFSYGKHLQLQYYIDRSLKLLENLPKEENNIIADFNVVGVKIKTAFESQALLELRNNYCNFKKCLQCSIGNKILAHSKSMY</sequence>
<dbReference type="InterPro" id="IPR021272">
    <property type="entry name" value="DUF2851"/>
</dbReference>
<protein>
    <recommendedName>
        <fullName evidence="3">DUF2851 domain-containing protein</fullName>
    </recommendedName>
</protein>
<evidence type="ECO:0000313" key="1">
    <source>
        <dbReference type="EMBL" id="SDS29423.1"/>
    </source>
</evidence>